<evidence type="ECO:0000313" key="3">
    <source>
        <dbReference type="Proteomes" id="UP001292094"/>
    </source>
</evidence>
<feature type="compositionally biased region" description="Basic and acidic residues" evidence="1">
    <location>
        <begin position="23"/>
        <end position="39"/>
    </location>
</feature>
<keyword evidence="3" id="KW-1185">Reference proteome</keyword>
<feature type="compositionally biased region" description="Basic and acidic residues" evidence="1">
    <location>
        <begin position="1"/>
        <end position="10"/>
    </location>
</feature>
<reference evidence="2" key="1">
    <citation type="submission" date="2023-11" db="EMBL/GenBank/DDBJ databases">
        <title>Genome assemblies of two species of porcelain crab, Petrolisthes cinctipes and Petrolisthes manimaculis (Anomura: Porcellanidae).</title>
        <authorList>
            <person name="Angst P."/>
        </authorList>
    </citation>
    <scope>NUCLEOTIDE SEQUENCE</scope>
    <source>
        <strain evidence="2">PB745_02</strain>
        <tissue evidence="2">Gill</tissue>
    </source>
</reference>
<feature type="region of interest" description="Disordered" evidence="1">
    <location>
        <begin position="1"/>
        <end position="84"/>
    </location>
</feature>
<accession>A0AAE1P015</accession>
<protein>
    <submittedName>
        <fullName evidence="2">Uncharacterized protein</fullName>
    </submittedName>
</protein>
<sequence>MGTASSKRESSSSSPSSVAEGLDSDRGGEGVAERWAGERDEVDEEDEDEEGPSTHDHIPEDTLDPGDMDSPVRPEGNTEGDSAG</sequence>
<feature type="compositionally biased region" description="Acidic residues" evidence="1">
    <location>
        <begin position="40"/>
        <end position="51"/>
    </location>
</feature>
<dbReference type="Proteomes" id="UP001292094">
    <property type="component" value="Unassembled WGS sequence"/>
</dbReference>
<dbReference type="AlphaFoldDB" id="A0AAE1P015"/>
<proteinExistence type="predicted"/>
<gene>
    <name evidence="2" type="ORF">Pmani_029422</name>
</gene>
<dbReference type="EMBL" id="JAWZYT010003473">
    <property type="protein sequence ID" value="KAK4298207.1"/>
    <property type="molecule type" value="Genomic_DNA"/>
</dbReference>
<comment type="caution">
    <text evidence="2">The sequence shown here is derived from an EMBL/GenBank/DDBJ whole genome shotgun (WGS) entry which is preliminary data.</text>
</comment>
<name>A0AAE1P015_9EUCA</name>
<evidence type="ECO:0000256" key="1">
    <source>
        <dbReference type="SAM" id="MobiDB-lite"/>
    </source>
</evidence>
<evidence type="ECO:0000313" key="2">
    <source>
        <dbReference type="EMBL" id="KAK4298207.1"/>
    </source>
</evidence>
<organism evidence="2 3">
    <name type="scientific">Petrolisthes manimaculis</name>
    <dbReference type="NCBI Taxonomy" id="1843537"/>
    <lineage>
        <taxon>Eukaryota</taxon>
        <taxon>Metazoa</taxon>
        <taxon>Ecdysozoa</taxon>
        <taxon>Arthropoda</taxon>
        <taxon>Crustacea</taxon>
        <taxon>Multicrustacea</taxon>
        <taxon>Malacostraca</taxon>
        <taxon>Eumalacostraca</taxon>
        <taxon>Eucarida</taxon>
        <taxon>Decapoda</taxon>
        <taxon>Pleocyemata</taxon>
        <taxon>Anomura</taxon>
        <taxon>Galatheoidea</taxon>
        <taxon>Porcellanidae</taxon>
        <taxon>Petrolisthes</taxon>
    </lineage>
</organism>